<dbReference type="InterPro" id="IPR007492">
    <property type="entry name" value="LytTR_DNA-bd_dom"/>
</dbReference>
<comment type="caution">
    <text evidence="4">The sequence shown here is derived from an EMBL/GenBank/DDBJ whole genome shotgun (WGS) entry which is preliminary data.</text>
</comment>
<dbReference type="PROSITE" id="PS50110">
    <property type="entry name" value="RESPONSE_REGULATORY"/>
    <property type="match status" value="1"/>
</dbReference>
<accession>A0A364Y2S0</accession>
<dbReference type="Gene3D" id="3.40.50.2300">
    <property type="match status" value="1"/>
</dbReference>
<dbReference type="PANTHER" id="PTHR37299">
    <property type="entry name" value="TRANSCRIPTIONAL REGULATOR-RELATED"/>
    <property type="match status" value="1"/>
</dbReference>
<dbReference type="AlphaFoldDB" id="A0A364Y2S0"/>
<dbReference type="PROSITE" id="PS50930">
    <property type="entry name" value="HTH_LYTTR"/>
    <property type="match status" value="1"/>
</dbReference>
<dbReference type="InterPro" id="IPR011006">
    <property type="entry name" value="CheY-like_superfamily"/>
</dbReference>
<name>A0A364Y2S0_9BACT</name>
<organism evidence="4 5">
    <name type="scientific">Pseudochryseolinea flava</name>
    <dbReference type="NCBI Taxonomy" id="2059302"/>
    <lineage>
        <taxon>Bacteria</taxon>
        <taxon>Pseudomonadati</taxon>
        <taxon>Bacteroidota</taxon>
        <taxon>Cytophagia</taxon>
        <taxon>Cytophagales</taxon>
        <taxon>Fulvivirgaceae</taxon>
        <taxon>Pseudochryseolinea</taxon>
    </lineage>
</organism>
<dbReference type="InterPro" id="IPR046947">
    <property type="entry name" value="LytR-like"/>
</dbReference>
<keyword evidence="5" id="KW-1185">Reference proteome</keyword>
<dbReference type="SUPFAM" id="SSF52172">
    <property type="entry name" value="CheY-like"/>
    <property type="match status" value="1"/>
</dbReference>
<proteinExistence type="predicted"/>
<dbReference type="Pfam" id="PF04397">
    <property type="entry name" value="LytTR"/>
    <property type="match status" value="1"/>
</dbReference>
<sequence length="250" mass="28292">MNVVIIDDEQSARTTLRKLLSIHCPDVVIDHECDSVNAAFEYLSNHDSPDIVFLDVHLNDGDGFDLLQRLSQIDFEIIFTTGYNNYAIKAIKYAAIDYLVKPLVGDELKDAVVKVSKKKGEQLRALVRGDNRHPQGPMNGRIAIADSHGLQIIALTRILYCKAEGNYTSFILTNDQKILVSKNLKEFETILQLPQFVRIHNSYLINIEHVKSYVKGRGGQVQMSNNDYLDVARNRKQLFLEVVMPGYSVV</sequence>
<dbReference type="Pfam" id="PF00072">
    <property type="entry name" value="Response_reg"/>
    <property type="match status" value="1"/>
</dbReference>
<reference evidence="4 5" key="1">
    <citation type="submission" date="2018-06" db="EMBL/GenBank/DDBJ databases">
        <title>Chryseolinea flavus sp. nov., a member of the phylum Bacteroidetes isolated from soil.</title>
        <authorList>
            <person name="Li Y."/>
            <person name="Wang J."/>
        </authorList>
    </citation>
    <scope>NUCLEOTIDE SEQUENCE [LARGE SCALE GENOMIC DNA]</scope>
    <source>
        <strain evidence="4 5">SDU1-6</strain>
    </source>
</reference>
<evidence type="ECO:0000313" key="4">
    <source>
        <dbReference type="EMBL" id="RAW00270.1"/>
    </source>
</evidence>
<dbReference type="PANTHER" id="PTHR37299:SF1">
    <property type="entry name" value="STAGE 0 SPORULATION PROTEIN A HOMOLOG"/>
    <property type="match status" value="1"/>
</dbReference>
<dbReference type="InterPro" id="IPR001789">
    <property type="entry name" value="Sig_transdc_resp-reg_receiver"/>
</dbReference>
<evidence type="ECO:0000313" key="5">
    <source>
        <dbReference type="Proteomes" id="UP000251889"/>
    </source>
</evidence>
<dbReference type="Proteomes" id="UP000251889">
    <property type="component" value="Unassembled WGS sequence"/>
</dbReference>
<keyword evidence="1" id="KW-0597">Phosphoprotein</keyword>
<evidence type="ECO:0000256" key="1">
    <source>
        <dbReference type="PROSITE-ProRule" id="PRU00169"/>
    </source>
</evidence>
<dbReference type="EMBL" id="QMFY01000007">
    <property type="protein sequence ID" value="RAW00270.1"/>
    <property type="molecule type" value="Genomic_DNA"/>
</dbReference>
<feature type="modified residue" description="4-aspartylphosphate" evidence="1">
    <location>
        <position position="55"/>
    </location>
</feature>
<dbReference type="OrthoDB" id="1646880at2"/>
<protein>
    <submittedName>
        <fullName evidence="4">DNA-binding response regulator</fullName>
    </submittedName>
</protein>
<feature type="domain" description="HTH LytTR-type" evidence="3">
    <location>
        <begin position="142"/>
        <end position="241"/>
    </location>
</feature>
<dbReference type="Gene3D" id="2.40.50.1020">
    <property type="entry name" value="LytTr DNA-binding domain"/>
    <property type="match status" value="1"/>
</dbReference>
<dbReference type="SMART" id="SM00448">
    <property type="entry name" value="REC"/>
    <property type="match status" value="1"/>
</dbReference>
<evidence type="ECO:0000259" key="2">
    <source>
        <dbReference type="PROSITE" id="PS50110"/>
    </source>
</evidence>
<gene>
    <name evidence="4" type="ORF">DQQ10_14525</name>
</gene>
<dbReference type="GO" id="GO:0003677">
    <property type="term" value="F:DNA binding"/>
    <property type="evidence" value="ECO:0007669"/>
    <property type="project" value="UniProtKB-KW"/>
</dbReference>
<feature type="domain" description="Response regulatory" evidence="2">
    <location>
        <begin position="2"/>
        <end position="116"/>
    </location>
</feature>
<keyword evidence="4" id="KW-0238">DNA-binding</keyword>
<dbReference type="GO" id="GO:0000156">
    <property type="term" value="F:phosphorelay response regulator activity"/>
    <property type="evidence" value="ECO:0007669"/>
    <property type="project" value="InterPro"/>
</dbReference>
<dbReference type="SMART" id="SM00850">
    <property type="entry name" value="LytTR"/>
    <property type="match status" value="1"/>
</dbReference>
<dbReference type="RefSeq" id="WP_112747612.1">
    <property type="nucleotide sequence ID" value="NZ_QMFY01000007.1"/>
</dbReference>
<evidence type="ECO:0000259" key="3">
    <source>
        <dbReference type="PROSITE" id="PS50930"/>
    </source>
</evidence>